<evidence type="ECO:0000256" key="3">
    <source>
        <dbReference type="ARBA" id="ARBA00023163"/>
    </source>
</evidence>
<dbReference type="Gene3D" id="1.10.10.10">
    <property type="entry name" value="Winged helix-like DNA-binding domain superfamily/Winged helix DNA-binding domain"/>
    <property type="match status" value="1"/>
</dbReference>
<reference evidence="5 6" key="1">
    <citation type="submission" date="2016-11" db="EMBL/GenBank/DDBJ databases">
        <authorList>
            <person name="Jaros S."/>
            <person name="Januszkiewicz K."/>
            <person name="Wedrychowicz H."/>
        </authorList>
    </citation>
    <scope>NUCLEOTIDE SEQUENCE [LARGE SCALE GENOMIC DNA]</scope>
    <source>
        <strain evidence="5 6">CGMCC 1.10190</strain>
    </source>
</reference>
<dbReference type="InterPro" id="IPR008920">
    <property type="entry name" value="TF_FadR/GntR_C"/>
</dbReference>
<dbReference type="STRING" id="658167.SAMN04488135_103402"/>
<dbReference type="SMART" id="SM00895">
    <property type="entry name" value="FCD"/>
    <property type="match status" value="1"/>
</dbReference>
<protein>
    <submittedName>
        <fullName evidence="5">DNA-binding transcriptional regulator, GntR family</fullName>
    </submittedName>
</protein>
<feature type="domain" description="HTH gntR-type" evidence="4">
    <location>
        <begin position="14"/>
        <end position="81"/>
    </location>
</feature>
<accession>A0A1M5TJV6</accession>
<organism evidence="5 6">
    <name type="scientific">Pollutimonas bauzanensis</name>
    <dbReference type="NCBI Taxonomy" id="658167"/>
    <lineage>
        <taxon>Bacteria</taxon>
        <taxon>Pseudomonadati</taxon>
        <taxon>Pseudomonadota</taxon>
        <taxon>Betaproteobacteria</taxon>
        <taxon>Burkholderiales</taxon>
        <taxon>Alcaligenaceae</taxon>
        <taxon>Pollutimonas</taxon>
    </lineage>
</organism>
<dbReference type="Pfam" id="PF07729">
    <property type="entry name" value="FCD"/>
    <property type="match status" value="1"/>
</dbReference>
<dbReference type="AlphaFoldDB" id="A0A1M5TJV6"/>
<dbReference type="SUPFAM" id="SSF46785">
    <property type="entry name" value="Winged helix' DNA-binding domain"/>
    <property type="match status" value="1"/>
</dbReference>
<dbReference type="SUPFAM" id="SSF48008">
    <property type="entry name" value="GntR ligand-binding domain-like"/>
    <property type="match status" value="1"/>
</dbReference>
<dbReference type="OrthoDB" id="8680857at2"/>
<keyword evidence="6" id="KW-1185">Reference proteome</keyword>
<dbReference type="PANTHER" id="PTHR43537:SF49">
    <property type="entry name" value="TRANSCRIPTIONAL REGULATORY PROTEIN"/>
    <property type="match status" value="1"/>
</dbReference>
<keyword evidence="3" id="KW-0804">Transcription</keyword>
<keyword evidence="2 5" id="KW-0238">DNA-binding</keyword>
<dbReference type="Pfam" id="PF00392">
    <property type="entry name" value="GntR"/>
    <property type="match status" value="1"/>
</dbReference>
<evidence type="ECO:0000313" key="6">
    <source>
        <dbReference type="Proteomes" id="UP000184226"/>
    </source>
</evidence>
<dbReference type="PANTHER" id="PTHR43537">
    <property type="entry name" value="TRANSCRIPTIONAL REGULATOR, GNTR FAMILY"/>
    <property type="match status" value="1"/>
</dbReference>
<dbReference type="Proteomes" id="UP000184226">
    <property type="component" value="Unassembled WGS sequence"/>
</dbReference>
<dbReference type="SMART" id="SM00345">
    <property type="entry name" value="HTH_GNTR"/>
    <property type="match status" value="1"/>
</dbReference>
<dbReference type="InterPro" id="IPR036388">
    <property type="entry name" value="WH-like_DNA-bd_sf"/>
</dbReference>
<dbReference type="InterPro" id="IPR036390">
    <property type="entry name" value="WH_DNA-bd_sf"/>
</dbReference>
<dbReference type="GO" id="GO:0003700">
    <property type="term" value="F:DNA-binding transcription factor activity"/>
    <property type="evidence" value="ECO:0007669"/>
    <property type="project" value="InterPro"/>
</dbReference>
<evidence type="ECO:0000256" key="1">
    <source>
        <dbReference type="ARBA" id="ARBA00023015"/>
    </source>
</evidence>
<evidence type="ECO:0000259" key="4">
    <source>
        <dbReference type="PROSITE" id="PS50949"/>
    </source>
</evidence>
<dbReference type="GO" id="GO:0003677">
    <property type="term" value="F:DNA binding"/>
    <property type="evidence" value="ECO:0007669"/>
    <property type="project" value="UniProtKB-KW"/>
</dbReference>
<dbReference type="InterPro" id="IPR011711">
    <property type="entry name" value="GntR_C"/>
</dbReference>
<dbReference type="InterPro" id="IPR000524">
    <property type="entry name" value="Tscrpt_reg_HTH_GntR"/>
</dbReference>
<gene>
    <name evidence="5" type="ORF">SAMN04488135_103402</name>
</gene>
<dbReference type="Gene3D" id="1.20.120.530">
    <property type="entry name" value="GntR ligand-binding domain-like"/>
    <property type="match status" value="1"/>
</dbReference>
<dbReference type="EMBL" id="FQXE01000003">
    <property type="protein sequence ID" value="SHH50979.1"/>
    <property type="molecule type" value="Genomic_DNA"/>
</dbReference>
<evidence type="ECO:0000256" key="2">
    <source>
        <dbReference type="ARBA" id="ARBA00023125"/>
    </source>
</evidence>
<dbReference type="PROSITE" id="PS50949">
    <property type="entry name" value="HTH_GNTR"/>
    <property type="match status" value="1"/>
</dbReference>
<evidence type="ECO:0000313" key="5">
    <source>
        <dbReference type="EMBL" id="SHH50979.1"/>
    </source>
</evidence>
<proteinExistence type="predicted"/>
<sequence length="233" mass="25503">MASDSSETQLRRGVSRSDQAYQFIVEGIQSGRIVPGTRLREIELAGTIGLSRTPVREALGRLQMEGLAVNDPARGLVVTELDHSMTSELYIMREVLEGTAARLAARHASDVEIDFLREINQRDALLTAPEDLAANNRLFHSTLYRCAHNRYLVKTLNSLQESMMLLGPTTLAAPGRAQSSRAEHLAIVEALARRDPEAAELAARAHIISAYRIRLDGLFHTPGLAGRPVSAGE</sequence>
<name>A0A1M5TJV6_9BURK</name>
<keyword evidence="1" id="KW-0805">Transcription regulation</keyword>
<dbReference type="RefSeq" id="WP_073102554.1">
    <property type="nucleotide sequence ID" value="NZ_FQXE01000003.1"/>
</dbReference>